<evidence type="ECO:0000259" key="14">
    <source>
        <dbReference type="PROSITE" id="PS50222"/>
    </source>
</evidence>
<proteinExistence type="inferred from homology"/>
<evidence type="ECO:0000256" key="3">
    <source>
        <dbReference type="ARBA" id="ARBA00022723"/>
    </source>
</evidence>
<dbReference type="AlphaFoldDB" id="A0A9P0IVV3"/>
<feature type="compositionally biased region" description="Basic and acidic residues" evidence="13">
    <location>
        <begin position="681"/>
        <end position="692"/>
    </location>
</feature>
<feature type="compositionally biased region" description="Acidic residues" evidence="13">
    <location>
        <begin position="60"/>
        <end position="77"/>
    </location>
</feature>
<comment type="cofactor">
    <cofactor evidence="1">
        <name>Mn(2+)</name>
        <dbReference type="ChEBI" id="CHEBI:29035"/>
    </cofactor>
</comment>
<feature type="region of interest" description="Disordered" evidence="13">
    <location>
        <begin position="48"/>
        <end position="80"/>
    </location>
</feature>
<dbReference type="PROSITE" id="PS50222">
    <property type="entry name" value="EF_HAND_2"/>
    <property type="match status" value="3"/>
</dbReference>
<feature type="region of interest" description="Disordered" evidence="13">
    <location>
        <begin position="675"/>
        <end position="694"/>
    </location>
</feature>
<dbReference type="InterPro" id="IPR006186">
    <property type="entry name" value="Ser/Thr-sp_prot-phosphatase"/>
</dbReference>
<evidence type="ECO:0000313" key="16">
    <source>
        <dbReference type="Proteomes" id="UP001153620"/>
    </source>
</evidence>
<dbReference type="EMBL" id="OU895878">
    <property type="protein sequence ID" value="CAH1719767.1"/>
    <property type="molecule type" value="Genomic_DNA"/>
</dbReference>
<dbReference type="GO" id="GO:0050906">
    <property type="term" value="P:detection of stimulus involved in sensory perception"/>
    <property type="evidence" value="ECO:0007669"/>
    <property type="project" value="UniProtKB-UniRule"/>
</dbReference>
<evidence type="ECO:0000256" key="10">
    <source>
        <dbReference type="PIRNR" id="PIRNR000912"/>
    </source>
</evidence>
<evidence type="ECO:0000256" key="4">
    <source>
        <dbReference type="ARBA" id="ARBA00022737"/>
    </source>
</evidence>
<keyword evidence="5 10" id="KW-0378">Hydrolase</keyword>
<reference evidence="15" key="1">
    <citation type="submission" date="2022-01" db="EMBL/GenBank/DDBJ databases">
        <authorList>
            <person name="King R."/>
        </authorList>
    </citation>
    <scope>NUCLEOTIDE SEQUENCE</scope>
</reference>
<comment type="catalytic activity">
    <reaction evidence="8">
        <text>O-phospho-L-seryl-[protein] + H2O = L-seryl-[protein] + phosphate</text>
        <dbReference type="Rhea" id="RHEA:20629"/>
        <dbReference type="Rhea" id="RHEA-COMP:9863"/>
        <dbReference type="Rhea" id="RHEA-COMP:11604"/>
        <dbReference type="ChEBI" id="CHEBI:15377"/>
        <dbReference type="ChEBI" id="CHEBI:29999"/>
        <dbReference type="ChEBI" id="CHEBI:43474"/>
        <dbReference type="ChEBI" id="CHEBI:83421"/>
        <dbReference type="EC" id="3.1.3.16"/>
    </reaction>
</comment>
<dbReference type="GO" id="GO:0004722">
    <property type="term" value="F:protein serine/threonine phosphatase activity"/>
    <property type="evidence" value="ECO:0007669"/>
    <property type="project" value="UniProtKB-EC"/>
</dbReference>
<dbReference type="PIRSF" id="PIRSF000912">
    <property type="entry name" value="PPEF"/>
    <property type="match status" value="1"/>
</dbReference>
<dbReference type="Pfam" id="PF13499">
    <property type="entry name" value="EF-hand_7"/>
    <property type="match status" value="1"/>
</dbReference>
<feature type="domain" description="EF-hand" evidence="14">
    <location>
        <begin position="435"/>
        <end position="470"/>
    </location>
</feature>
<keyword evidence="16" id="KW-1185">Reference proteome</keyword>
<dbReference type="PANTHER" id="PTHR45668">
    <property type="entry name" value="SERINE/THREONINE-PROTEIN PHOSPHATASE 5-RELATED"/>
    <property type="match status" value="1"/>
</dbReference>
<dbReference type="SMART" id="SM00054">
    <property type="entry name" value="EFh"/>
    <property type="match status" value="3"/>
</dbReference>
<evidence type="ECO:0000256" key="8">
    <source>
        <dbReference type="ARBA" id="ARBA00047761"/>
    </source>
</evidence>
<evidence type="ECO:0000256" key="6">
    <source>
        <dbReference type="ARBA" id="ARBA00022837"/>
    </source>
</evidence>
<evidence type="ECO:0000256" key="5">
    <source>
        <dbReference type="ARBA" id="ARBA00022801"/>
    </source>
</evidence>
<dbReference type="SUPFAM" id="SSF47473">
    <property type="entry name" value="EF-hand"/>
    <property type="match status" value="1"/>
</dbReference>
<evidence type="ECO:0000313" key="15">
    <source>
        <dbReference type="EMBL" id="CAH1719767.1"/>
    </source>
</evidence>
<gene>
    <name evidence="15" type="ORF">CHIRRI_LOCUS7034</name>
</gene>
<dbReference type="InterPro" id="IPR002048">
    <property type="entry name" value="EF_hand_dom"/>
</dbReference>
<dbReference type="PANTHER" id="PTHR45668:SF3">
    <property type="entry name" value="SERINE_THREONINE-PROTEIN PHOSPHATASE RDGC"/>
    <property type="match status" value="1"/>
</dbReference>
<keyword evidence="12" id="KW-0175">Coiled coil</keyword>
<dbReference type="EC" id="3.1.3.16" evidence="10"/>
<keyword evidence="6" id="KW-0106">Calcium</keyword>
<protein>
    <recommendedName>
        <fullName evidence="10">Serine/threonine-protein phosphatase with EF-hands</fullName>
        <ecNumber evidence="10">3.1.3.16</ecNumber>
    </recommendedName>
</protein>
<dbReference type="GO" id="GO:0005509">
    <property type="term" value="F:calcium ion binding"/>
    <property type="evidence" value="ECO:0007669"/>
    <property type="project" value="UniProtKB-UniRule"/>
</dbReference>
<dbReference type="InterPro" id="IPR018247">
    <property type="entry name" value="EF_Hand_1_Ca_BS"/>
</dbReference>
<dbReference type="SUPFAM" id="SSF56300">
    <property type="entry name" value="Metallo-dependent phosphatases"/>
    <property type="match status" value="1"/>
</dbReference>
<sequence>MARIEMKRRYTWTIFQNIEYSAEQDQVKLFNFFNDLLTHMPEAAKKIKDDDQLSTSSAESLDDEFLDESDDSLDEGVDDPKVYKGPHLNLPLEKPDLDILINLFRKRKYNLHARYVALILREAAKKLRRLDNINRASTEIKGSKTVTVVGDLHGKLDDLLVILYKNGLPSHTNCYVFNGDFVDRGKKSLEVLLILLSCFLIFPGCVMLNRGNHEDSVMNHRYGFTREVHQKYRHNADRLLKLIDQVYRHLPLGTLINNKIFVVHGGISENTDLNLIASVRRSKYISILRPPTQPADDDVDFKTEWKQIIDILWSDPVMSDTVCPNKRGAGECFGPETTNKFLSRHNLSTLVRSHECKSDGYEIVHNGNVITVFSASNYYEIGSNKGAYIKFGANSDRYFVQFTAAASKTRKLTFRQQVDNVEKSAIRELKEKLREQETQLQNEFKERDTENTGRISLSQWSEAMESVTNFKLPWRLLREKLAVVTENNEIIYEKTLQMIENDDIKIGANDTDKITDTMYTNRENLEAIFRMMDLDSNGLISIDEFQQACELLSGYLPNCNIDQMLENCRLMDINKDSLVDLNEFLEAFRLCQQSVNHSTVTTVIRSSKLIDVKDEKDLINNVNNDDDDEEEEDLATKLECHIDEYEISEMKETTINGGKLRKSTSIRSIVSVESLGQTGKNETHNQNDKKNDIQLQNDGKIEIADVISQIDTTKPTSNHDAHLLIHDNIFK</sequence>
<dbReference type="GO" id="GO:0005506">
    <property type="term" value="F:iron ion binding"/>
    <property type="evidence" value="ECO:0007669"/>
    <property type="project" value="UniProtKB-UniRule"/>
</dbReference>
<dbReference type="GO" id="GO:0030145">
    <property type="term" value="F:manganese ion binding"/>
    <property type="evidence" value="ECO:0007669"/>
    <property type="project" value="UniProtKB-UniRule"/>
</dbReference>
<evidence type="ECO:0000256" key="7">
    <source>
        <dbReference type="ARBA" id="ARBA00023211"/>
    </source>
</evidence>
<evidence type="ECO:0000256" key="12">
    <source>
        <dbReference type="SAM" id="Coils"/>
    </source>
</evidence>
<organism evidence="15 16">
    <name type="scientific">Chironomus riparius</name>
    <dbReference type="NCBI Taxonomy" id="315576"/>
    <lineage>
        <taxon>Eukaryota</taxon>
        <taxon>Metazoa</taxon>
        <taxon>Ecdysozoa</taxon>
        <taxon>Arthropoda</taxon>
        <taxon>Hexapoda</taxon>
        <taxon>Insecta</taxon>
        <taxon>Pterygota</taxon>
        <taxon>Neoptera</taxon>
        <taxon>Endopterygota</taxon>
        <taxon>Diptera</taxon>
        <taxon>Nematocera</taxon>
        <taxon>Chironomoidea</taxon>
        <taxon>Chironomidae</taxon>
        <taxon>Chironominae</taxon>
        <taxon>Chironomus</taxon>
    </lineage>
</organism>
<dbReference type="SMART" id="SM00156">
    <property type="entry name" value="PP2Ac"/>
    <property type="match status" value="1"/>
</dbReference>
<dbReference type="OrthoDB" id="6500128at2759"/>
<reference evidence="15" key="2">
    <citation type="submission" date="2022-10" db="EMBL/GenBank/DDBJ databases">
        <authorList>
            <consortium name="ENA_rothamsted_submissions"/>
            <consortium name="culmorum"/>
            <person name="King R."/>
        </authorList>
    </citation>
    <scope>NUCLEOTIDE SEQUENCE</scope>
</reference>
<dbReference type="PRINTS" id="PR00114">
    <property type="entry name" value="STPHPHTASE"/>
</dbReference>
<dbReference type="Gene3D" id="3.60.21.10">
    <property type="match status" value="1"/>
</dbReference>
<feature type="domain" description="EF-hand" evidence="14">
    <location>
        <begin position="520"/>
        <end position="555"/>
    </location>
</feature>
<evidence type="ECO:0000256" key="9">
    <source>
        <dbReference type="ARBA" id="ARBA00048336"/>
    </source>
</evidence>
<keyword evidence="4" id="KW-0677">Repeat</keyword>
<dbReference type="InterPro" id="IPR029052">
    <property type="entry name" value="Metallo-depent_PP-like"/>
</dbReference>
<accession>A0A9P0IVV3</accession>
<evidence type="ECO:0000256" key="1">
    <source>
        <dbReference type="ARBA" id="ARBA00001936"/>
    </source>
</evidence>
<dbReference type="InterPro" id="IPR051134">
    <property type="entry name" value="PPP_phosphatase"/>
</dbReference>
<dbReference type="PROSITE" id="PS00125">
    <property type="entry name" value="SER_THR_PHOSPHATASE"/>
    <property type="match status" value="1"/>
</dbReference>
<dbReference type="InterPro" id="IPR011992">
    <property type="entry name" value="EF-hand-dom_pair"/>
</dbReference>
<comment type="similarity">
    <text evidence="2 10 11">Belongs to the PPP phosphatase family.</text>
</comment>
<dbReference type="Pfam" id="PF00149">
    <property type="entry name" value="Metallophos"/>
    <property type="match status" value="1"/>
</dbReference>
<keyword evidence="3 10" id="KW-0479">Metal-binding</keyword>
<dbReference type="InterPro" id="IPR012008">
    <property type="entry name" value="Ser/Thr-Pase_EF-hand_contain"/>
</dbReference>
<dbReference type="Gene3D" id="1.10.238.10">
    <property type="entry name" value="EF-hand"/>
    <property type="match status" value="1"/>
</dbReference>
<name>A0A9P0IVV3_9DIPT</name>
<evidence type="ECO:0000256" key="11">
    <source>
        <dbReference type="RuleBase" id="RU004273"/>
    </source>
</evidence>
<comment type="catalytic activity">
    <reaction evidence="9 10 11">
        <text>O-phospho-L-threonyl-[protein] + H2O = L-threonyl-[protein] + phosphate</text>
        <dbReference type="Rhea" id="RHEA:47004"/>
        <dbReference type="Rhea" id="RHEA-COMP:11060"/>
        <dbReference type="Rhea" id="RHEA-COMP:11605"/>
        <dbReference type="ChEBI" id="CHEBI:15377"/>
        <dbReference type="ChEBI" id="CHEBI:30013"/>
        <dbReference type="ChEBI" id="CHEBI:43474"/>
        <dbReference type="ChEBI" id="CHEBI:61977"/>
        <dbReference type="EC" id="3.1.3.16"/>
    </reaction>
</comment>
<evidence type="ECO:0000256" key="13">
    <source>
        <dbReference type="SAM" id="MobiDB-lite"/>
    </source>
</evidence>
<feature type="domain" description="EF-hand" evidence="14">
    <location>
        <begin position="559"/>
        <end position="594"/>
    </location>
</feature>
<dbReference type="InterPro" id="IPR004843">
    <property type="entry name" value="Calcineurin-like_PHP"/>
</dbReference>
<feature type="coiled-coil region" evidence="12">
    <location>
        <begin position="423"/>
        <end position="450"/>
    </location>
</feature>
<dbReference type="CDD" id="cd00051">
    <property type="entry name" value="EFh"/>
    <property type="match status" value="1"/>
</dbReference>
<evidence type="ECO:0000256" key="2">
    <source>
        <dbReference type="ARBA" id="ARBA00008294"/>
    </source>
</evidence>
<keyword evidence="7 10" id="KW-0464">Manganese</keyword>
<dbReference type="PROSITE" id="PS00018">
    <property type="entry name" value="EF_HAND_1"/>
    <property type="match status" value="1"/>
</dbReference>
<dbReference type="Proteomes" id="UP001153620">
    <property type="component" value="Chromosome 2"/>
</dbReference>